<evidence type="ECO:0000256" key="2">
    <source>
        <dbReference type="ARBA" id="ARBA00022771"/>
    </source>
</evidence>
<dbReference type="EMBL" id="JADGJQ010000061">
    <property type="protein sequence ID" value="KAJ3174695.1"/>
    <property type="molecule type" value="Genomic_DNA"/>
</dbReference>
<reference evidence="7" key="1">
    <citation type="submission" date="2020-05" db="EMBL/GenBank/DDBJ databases">
        <title>Phylogenomic resolution of chytrid fungi.</title>
        <authorList>
            <person name="Stajich J.E."/>
            <person name="Amses K."/>
            <person name="Simmons R."/>
            <person name="Seto K."/>
            <person name="Myers J."/>
            <person name="Bonds A."/>
            <person name="Quandt C.A."/>
            <person name="Barry K."/>
            <person name="Liu P."/>
            <person name="Grigoriev I."/>
            <person name="Longcore J.E."/>
            <person name="James T.Y."/>
        </authorList>
    </citation>
    <scope>NUCLEOTIDE SEQUENCE</scope>
    <source>
        <strain evidence="7">JEL0379</strain>
    </source>
</reference>
<dbReference type="InterPro" id="IPR011011">
    <property type="entry name" value="Znf_FYVE_PHD"/>
</dbReference>
<feature type="region of interest" description="Disordered" evidence="5">
    <location>
        <begin position="474"/>
        <end position="528"/>
    </location>
</feature>
<evidence type="ECO:0000256" key="5">
    <source>
        <dbReference type="SAM" id="MobiDB-lite"/>
    </source>
</evidence>
<gene>
    <name evidence="7" type="primary">PHF14</name>
    <name evidence="7" type="ORF">HDU87_006944</name>
</gene>
<evidence type="ECO:0000256" key="4">
    <source>
        <dbReference type="PROSITE-ProRule" id="PRU00146"/>
    </source>
</evidence>
<evidence type="ECO:0000256" key="1">
    <source>
        <dbReference type="ARBA" id="ARBA00022723"/>
    </source>
</evidence>
<dbReference type="Pfam" id="PF00628">
    <property type="entry name" value="PHD"/>
    <property type="match status" value="1"/>
</dbReference>
<organism evidence="7 8">
    <name type="scientific">Geranomyces variabilis</name>
    <dbReference type="NCBI Taxonomy" id="109894"/>
    <lineage>
        <taxon>Eukaryota</taxon>
        <taxon>Fungi</taxon>
        <taxon>Fungi incertae sedis</taxon>
        <taxon>Chytridiomycota</taxon>
        <taxon>Chytridiomycota incertae sedis</taxon>
        <taxon>Chytridiomycetes</taxon>
        <taxon>Spizellomycetales</taxon>
        <taxon>Powellomycetaceae</taxon>
        <taxon>Geranomyces</taxon>
    </lineage>
</organism>
<evidence type="ECO:0000259" key="6">
    <source>
        <dbReference type="PROSITE" id="PS50016"/>
    </source>
</evidence>
<dbReference type="GO" id="GO:0008270">
    <property type="term" value="F:zinc ion binding"/>
    <property type="evidence" value="ECO:0007669"/>
    <property type="project" value="UniProtKB-KW"/>
</dbReference>
<dbReference type="Pfam" id="PF13832">
    <property type="entry name" value="zf-HC5HC2H_2"/>
    <property type="match status" value="1"/>
</dbReference>
<sequence length="528" mass="57486">MVTCAGPTCTVIVHSRCHPSHPGTPSGAPAIKTPPAAEWLCQRCSSNDPDIAACALCPNPDGLLERIEHTAFWVHTLCKMWILNHRDGRPVREKEMRNALEAKLWAKPCSLCCSSGWSSSWCATTAKTDGGRPPEANNNGCTRACDAHGCKNWVHAPCAAAYGLLETEPNPDLSDPHFAYCKVHGSNDPRLNAWAKWARGKHEILAKLDGGAEARARVVVAATASGWLDPRTAMDTFYANFEQEQRRAIAQLQRDELQYAAEEKADREIITRLCKEAKWLEQATADAQRMDDTATQDTIALQNQLTRIFPFLKQADASFDATPASIIDTVFVSSESGSGVKPAFAAAFNVAYTIASACCSPPPPQEGLSTPKAFAGRGRRATKSPSHGVETHMGLCTICKTFEGTPLLTTAARDDRPSATPPPPQSTSRQPNLSSAMARRLIRCSTCGCSFHLGCLDPPLKKIPPRGYAWQCESCDETPDDDSEDDDDKDGSPSDRKREDRGEGSDSDSEVAEQPRPKRNRGPPVRFQ</sequence>
<evidence type="ECO:0000313" key="8">
    <source>
        <dbReference type="Proteomes" id="UP001212152"/>
    </source>
</evidence>
<dbReference type="GO" id="GO:0006357">
    <property type="term" value="P:regulation of transcription by RNA polymerase II"/>
    <property type="evidence" value="ECO:0007669"/>
    <property type="project" value="TreeGrafter"/>
</dbReference>
<dbReference type="SMART" id="SM00249">
    <property type="entry name" value="PHD"/>
    <property type="match status" value="3"/>
</dbReference>
<keyword evidence="1" id="KW-0479">Metal-binding</keyword>
<keyword evidence="8" id="KW-1185">Reference proteome</keyword>
<protein>
    <submittedName>
        <fullName evidence="7">PHD finger protein 14</fullName>
    </submittedName>
</protein>
<feature type="region of interest" description="Disordered" evidence="5">
    <location>
        <begin position="366"/>
        <end position="388"/>
    </location>
</feature>
<keyword evidence="2 4" id="KW-0863">Zinc-finger</keyword>
<feature type="compositionally biased region" description="Basic and acidic residues" evidence="5">
    <location>
        <begin position="490"/>
        <end position="504"/>
    </location>
</feature>
<dbReference type="PROSITE" id="PS50016">
    <property type="entry name" value="ZF_PHD_2"/>
    <property type="match status" value="1"/>
</dbReference>
<feature type="region of interest" description="Disordered" evidence="5">
    <location>
        <begin position="412"/>
        <end position="435"/>
    </location>
</feature>
<dbReference type="PANTHER" id="PTHR13793:SF107">
    <property type="entry name" value="BROMODOMAIN-CONTAINING PROTEIN HOMOLOG"/>
    <property type="match status" value="1"/>
</dbReference>
<evidence type="ECO:0000313" key="7">
    <source>
        <dbReference type="EMBL" id="KAJ3174695.1"/>
    </source>
</evidence>
<dbReference type="InterPro" id="IPR019786">
    <property type="entry name" value="Zinc_finger_PHD-type_CS"/>
</dbReference>
<dbReference type="Gene3D" id="3.30.40.10">
    <property type="entry name" value="Zinc/RING finger domain, C3HC4 (zinc finger)"/>
    <property type="match status" value="2"/>
</dbReference>
<dbReference type="PANTHER" id="PTHR13793">
    <property type="entry name" value="PHD FINGER PROTEINS"/>
    <property type="match status" value="1"/>
</dbReference>
<dbReference type="PROSITE" id="PS01359">
    <property type="entry name" value="ZF_PHD_1"/>
    <property type="match status" value="1"/>
</dbReference>
<accession>A0AAD5XKR5</accession>
<proteinExistence type="predicted"/>
<dbReference type="SUPFAM" id="SSF57903">
    <property type="entry name" value="FYVE/PHD zinc finger"/>
    <property type="match status" value="1"/>
</dbReference>
<comment type="caution">
    <text evidence="7">The sequence shown here is derived from an EMBL/GenBank/DDBJ whole genome shotgun (WGS) entry which is preliminary data.</text>
</comment>
<dbReference type="InterPro" id="IPR001965">
    <property type="entry name" value="Znf_PHD"/>
</dbReference>
<keyword evidence="3" id="KW-0862">Zinc</keyword>
<dbReference type="InterPro" id="IPR013083">
    <property type="entry name" value="Znf_RING/FYVE/PHD"/>
</dbReference>
<feature type="compositionally biased region" description="Acidic residues" evidence="5">
    <location>
        <begin position="474"/>
        <end position="489"/>
    </location>
</feature>
<dbReference type="Proteomes" id="UP001212152">
    <property type="component" value="Unassembled WGS sequence"/>
</dbReference>
<evidence type="ECO:0000256" key="3">
    <source>
        <dbReference type="ARBA" id="ARBA00022833"/>
    </source>
</evidence>
<name>A0AAD5XKR5_9FUNG</name>
<dbReference type="InterPro" id="IPR050701">
    <property type="entry name" value="Histone_Mod_Regulator"/>
</dbReference>
<feature type="domain" description="PHD-type" evidence="6">
    <location>
        <begin position="393"/>
        <end position="478"/>
    </location>
</feature>
<dbReference type="InterPro" id="IPR019787">
    <property type="entry name" value="Znf_PHD-finger"/>
</dbReference>
<dbReference type="AlphaFoldDB" id="A0AAD5XKR5"/>